<keyword evidence="2" id="KW-1185">Reference proteome</keyword>
<dbReference type="RefSeq" id="WP_283343325.1">
    <property type="nucleotide sequence ID" value="NZ_JASHIF010000002.1"/>
</dbReference>
<gene>
    <name evidence="1" type="ORF">QM524_02450</name>
</gene>
<reference evidence="1 2" key="1">
    <citation type="submission" date="2023-05" db="EMBL/GenBank/DDBJ databases">
        <title>Novel species of genus Flectobacillus isolated from stream in China.</title>
        <authorList>
            <person name="Lu H."/>
        </authorList>
    </citation>
    <scope>NUCLEOTIDE SEQUENCE [LARGE SCALE GENOMIC DNA]</scope>
    <source>
        <strain evidence="1 2">KCTC 42575</strain>
    </source>
</reference>
<comment type="caution">
    <text evidence="1">The sequence shown here is derived from an EMBL/GenBank/DDBJ whole genome shotgun (WGS) entry which is preliminary data.</text>
</comment>
<organism evidence="1 2">
    <name type="scientific">Flectobacillus roseus</name>
    <dbReference type="NCBI Taxonomy" id="502259"/>
    <lineage>
        <taxon>Bacteria</taxon>
        <taxon>Pseudomonadati</taxon>
        <taxon>Bacteroidota</taxon>
        <taxon>Cytophagia</taxon>
        <taxon>Cytophagales</taxon>
        <taxon>Flectobacillaceae</taxon>
        <taxon>Flectobacillus</taxon>
    </lineage>
</organism>
<dbReference type="EMBL" id="JASHIF010000002">
    <property type="protein sequence ID" value="MDI9858060.1"/>
    <property type="molecule type" value="Genomic_DNA"/>
</dbReference>
<proteinExistence type="predicted"/>
<evidence type="ECO:0000313" key="2">
    <source>
        <dbReference type="Proteomes" id="UP001236507"/>
    </source>
</evidence>
<evidence type="ECO:0000313" key="1">
    <source>
        <dbReference type="EMBL" id="MDI9858060.1"/>
    </source>
</evidence>
<dbReference type="Proteomes" id="UP001236507">
    <property type="component" value="Unassembled WGS sequence"/>
</dbReference>
<protein>
    <submittedName>
        <fullName evidence="1">DUF4241 domain-containing protein</fullName>
    </submittedName>
</protein>
<dbReference type="Pfam" id="PF14025">
    <property type="entry name" value="DUF4241"/>
    <property type="match status" value="1"/>
</dbReference>
<name>A0ABT6Y3D1_9BACT</name>
<accession>A0ABT6Y3D1</accession>
<dbReference type="InterPro" id="IPR025335">
    <property type="entry name" value="DUF4241"/>
</dbReference>
<sequence length="257" mass="28709">MKSIIAIISTLTILVSYNNNKQPSNSSITTNDSKPDRDKPIIITTLKSTAYPNIFEAAFVGNTKVITGDFSYKFYKLEIGKIKIESGKLIACDPILMQDALPFTKKLPIGNFSVQLAMAKTHNDERVAFSRIVFSDKRISKWDFALQKGQKPIPLKGTSIYCYNVDAGAGIFIDSVANKSFNEKDHSEWENAFITKAQKYGDTGYIHDFDGHSLATFSTGYGDGCYATYIGFDNKGNVCQVLTDFGLVEWWKLNKKK</sequence>